<evidence type="ECO:0000313" key="2">
    <source>
        <dbReference type="EMBL" id="CAE8628104.1"/>
    </source>
</evidence>
<organism evidence="2 3">
    <name type="scientific">Polarella glacialis</name>
    <name type="common">Dinoflagellate</name>
    <dbReference type="NCBI Taxonomy" id="89957"/>
    <lineage>
        <taxon>Eukaryota</taxon>
        <taxon>Sar</taxon>
        <taxon>Alveolata</taxon>
        <taxon>Dinophyceae</taxon>
        <taxon>Suessiales</taxon>
        <taxon>Suessiaceae</taxon>
        <taxon>Polarella</taxon>
    </lineage>
</organism>
<evidence type="ECO:0000313" key="3">
    <source>
        <dbReference type="Proteomes" id="UP000654075"/>
    </source>
</evidence>
<dbReference type="Proteomes" id="UP000654075">
    <property type="component" value="Unassembled WGS sequence"/>
</dbReference>
<sequence>MGQSTLVAFYLVDLWTGVMEEHEDATDFGNAKVAGFFLVSVLLVPFFGGGVRSGGQEYTDFWYSQRWQESQGSTRFRMACSMIMDLLANEIFKLLLFFTVPLLLASSASFMDFVKDAFAMTFIVQLDDCEPEDGAGVDEDDAFRRDKEGHVDIFHRDAGLWMPERRRGTSTSGGWDGVGTGNLDGVWDSYTKGYRTWGPEFPVPPLSLSYDYSWDGTGPVTLDQARSLSADKASLKLNLRSDASD</sequence>
<keyword evidence="1" id="KW-0812">Transmembrane</keyword>
<accession>A0A813GSN5</accession>
<proteinExistence type="predicted"/>
<evidence type="ECO:0000256" key="1">
    <source>
        <dbReference type="SAM" id="Phobius"/>
    </source>
</evidence>
<reference evidence="2" key="1">
    <citation type="submission" date="2021-02" db="EMBL/GenBank/DDBJ databases">
        <authorList>
            <person name="Dougan E. K."/>
            <person name="Rhodes N."/>
            <person name="Thang M."/>
            <person name="Chan C."/>
        </authorList>
    </citation>
    <scope>NUCLEOTIDE SEQUENCE</scope>
</reference>
<comment type="caution">
    <text evidence="2">The sequence shown here is derived from an EMBL/GenBank/DDBJ whole genome shotgun (WGS) entry which is preliminary data.</text>
</comment>
<dbReference type="EMBL" id="CAJNNV010029348">
    <property type="protein sequence ID" value="CAE8628104.1"/>
    <property type="molecule type" value="Genomic_DNA"/>
</dbReference>
<protein>
    <submittedName>
        <fullName evidence="2">Uncharacterized protein</fullName>
    </submittedName>
</protein>
<name>A0A813GSN5_POLGL</name>
<keyword evidence="1" id="KW-0472">Membrane</keyword>
<feature type="transmembrane region" description="Helical" evidence="1">
    <location>
        <begin position="91"/>
        <end position="111"/>
    </location>
</feature>
<gene>
    <name evidence="2" type="ORF">PGLA1383_LOCUS44783</name>
</gene>
<keyword evidence="3" id="KW-1185">Reference proteome</keyword>
<keyword evidence="1" id="KW-1133">Transmembrane helix</keyword>
<dbReference type="AlphaFoldDB" id="A0A813GSN5"/>
<feature type="transmembrane region" description="Helical" evidence="1">
    <location>
        <begin position="33"/>
        <end position="51"/>
    </location>
</feature>